<comment type="caution">
    <text evidence="1">The sequence shown here is derived from an EMBL/GenBank/DDBJ whole genome shotgun (WGS) entry which is preliminary data.</text>
</comment>
<reference evidence="1 2" key="1">
    <citation type="submission" date="2021-03" db="EMBL/GenBank/DDBJ databases">
        <title>Antimicrobial resistance genes in bacteria isolated from Japanese honey, and their potential for conferring macrolide and lincosamide resistance in the American foulbrood pathogen Paenibacillus larvae.</title>
        <authorList>
            <person name="Okamoto M."/>
            <person name="Kumagai M."/>
            <person name="Kanamori H."/>
            <person name="Takamatsu D."/>
        </authorList>
    </citation>
    <scope>NUCLEOTIDE SEQUENCE [LARGE SCALE GENOMIC DNA]</scope>
    <source>
        <strain evidence="1 2">J21TS7</strain>
    </source>
</reference>
<gene>
    <name evidence="1" type="ORF">J21TS7_62780</name>
</gene>
<accession>A0ABQ4LNX7</accession>
<proteinExistence type="predicted"/>
<dbReference type="RefSeq" id="WP_212985978.1">
    <property type="nucleotide sequence ID" value="NZ_BORU01000005.1"/>
</dbReference>
<keyword evidence="2" id="KW-1185">Reference proteome</keyword>
<dbReference type="Proteomes" id="UP000676601">
    <property type="component" value="Unassembled WGS sequence"/>
</dbReference>
<sequence>MNTKEQKRNLFKAALQAGAARDYAIFKSRRQFKHDRSEKKAYKPGSIGLSIVSAAIKKEYGSVLSRKERKQLAKQSGTPFQAFNAQVG</sequence>
<evidence type="ECO:0000313" key="2">
    <source>
        <dbReference type="Proteomes" id="UP000676601"/>
    </source>
</evidence>
<organism evidence="1 2">
    <name type="scientific">Paenibacillus cineris</name>
    <dbReference type="NCBI Taxonomy" id="237530"/>
    <lineage>
        <taxon>Bacteria</taxon>
        <taxon>Bacillati</taxon>
        <taxon>Bacillota</taxon>
        <taxon>Bacilli</taxon>
        <taxon>Bacillales</taxon>
        <taxon>Paenibacillaceae</taxon>
        <taxon>Paenibacillus</taxon>
    </lineage>
</organism>
<dbReference type="EMBL" id="BORU01000005">
    <property type="protein sequence ID" value="GIO57960.1"/>
    <property type="molecule type" value="Genomic_DNA"/>
</dbReference>
<evidence type="ECO:0000313" key="1">
    <source>
        <dbReference type="EMBL" id="GIO57960.1"/>
    </source>
</evidence>
<protein>
    <submittedName>
        <fullName evidence="1">Uncharacterized protein</fullName>
    </submittedName>
</protein>
<name>A0ABQ4LNX7_9BACL</name>